<dbReference type="InterPro" id="IPR037069">
    <property type="entry name" value="AcylCoA_DH/ox_N_sf"/>
</dbReference>
<gene>
    <name evidence="2" type="ORF">KIH74_34300</name>
</gene>
<keyword evidence="3" id="KW-1185">Reference proteome</keyword>
<reference evidence="2 3" key="1">
    <citation type="submission" date="2021-05" db="EMBL/GenBank/DDBJ databases">
        <title>Kineosporia and Streptomyces sp. nov. two new marine actinobacteria isolated from Coral.</title>
        <authorList>
            <person name="Buangrab K."/>
            <person name="Sutthacheep M."/>
            <person name="Yeemin T."/>
            <person name="Harunari E."/>
            <person name="Igarashi Y."/>
            <person name="Kanchanasin P."/>
            <person name="Tanasupawat S."/>
            <person name="Phongsopitanun W."/>
        </authorList>
    </citation>
    <scope>NUCLEOTIDE SEQUENCE [LARGE SCALE GENOMIC DNA]</scope>
    <source>
        <strain evidence="2 3">J2-2</strain>
    </source>
</reference>
<organism evidence="2 3">
    <name type="scientific">Kineosporia corallincola</name>
    <dbReference type="NCBI Taxonomy" id="2835133"/>
    <lineage>
        <taxon>Bacteria</taxon>
        <taxon>Bacillati</taxon>
        <taxon>Actinomycetota</taxon>
        <taxon>Actinomycetes</taxon>
        <taxon>Kineosporiales</taxon>
        <taxon>Kineosporiaceae</taxon>
        <taxon>Kineosporia</taxon>
    </lineage>
</organism>
<evidence type="ECO:0000313" key="3">
    <source>
        <dbReference type="Proteomes" id="UP001197247"/>
    </source>
</evidence>
<accession>A0ABS5TTF3</accession>
<dbReference type="Gene3D" id="1.10.540.10">
    <property type="entry name" value="Acyl-CoA dehydrogenase/oxidase, N-terminal domain"/>
    <property type="match status" value="1"/>
</dbReference>
<sequence length="300" mass="30999">MVMTRTHAPDAEALAAAGRLLSWCVGGVTPGPAALAASGLLGLTVPARFGGPQCSVTTLAEVHRLLAASAPHLALLLHGHSLFLRALAEQGSPEQQRRLFAEALTGTCFAGVGAGFGGRADHTAWPDHTARAGAPGPAGPMPLTLCRRRNGVYRLDGESPCAAGVPQAGRLVVRAVLVDELAEETDEPDEVLAVIGRDDLGVSSTAPSTAPSTALAMASSRVSPASEEDGGVLRFDGVRVAAADVVPYSTLFDRPTTFGARERATRAALDPHLPPDDLRELALAVDLAEPPPREDLVGRT</sequence>
<dbReference type="EMBL" id="JAHBAY010000023">
    <property type="protein sequence ID" value="MBT0774068.1"/>
    <property type="molecule type" value="Genomic_DNA"/>
</dbReference>
<comment type="caution">
    <text evidence="2">The sequence shown here is derived from an EMBL/GenBank/DDBJ whole genome shotgun (WGS) entry which is preliminary data.</text>
</comment>
<dbReference type="SUPFAM" id="SSF56645">
    <property type="entry name" value="Acyl-CoA dehydrogenase NM domain-like"/>
    <property type="match status" value="1"/>
</dbReference>
<dbReference type="InterPro" id="IPR013786">
    <property type="entry name" value="AcylCoA_DH/ox_N"/>
</dbReference>
<dbReference type="Pfam" id="PF02771">
    <property type="entry name" value="Acyl-CoA_dh_N"/>
    <property type="match status" value="1"/>
</dbReference>
<proteinExistence type="predicted"/>
<protein>
    <submittedName>
        <fullName evidence="2">Acyl-CoA dehydrogenase family protein</fullName>
    </submittedName>
</protein>
<name>A0ABS5TTF3_9ACTN</name>
<dbReference type="RefSeq" id="WP_214160606.1">
    <property type="nucleotide sequence ID" value="NZ_JAHBAY010000023.1"/>
</dbReference>
<evidence type="ECO:0000313" key="2">
    <source>
        <dbReference type="EMBL" id="MBT0774068.1"/>
    </source>
</evidence>
<evidence type="ECO:0000259" key="1">
    <source>
        <dbReference type="Pfam" id="PF02771"/>
    </source>
</evidence>
<dbReference type="InterPro" id="IPR009100">
    <property type="entry name" value="AcylCoA_DH/oxidase_NM_dom_sf"/>
</dbReference>
<dbReference type="Proteomes" id="UP001197247">
    <property type="component" value="Unassembled WGS sequence"/>
</dbReference>
<feature type="domain" description="Acyl-CoA dehydrogenase/oxidase N-terminal" evidence="1">
    <location>
        <begin position="34"/>
        <end position="106"/>
    </location>
</feature>